<evidence type="ECO:0000313" key="2">
    <source>
        <dbReference type="EMBL" id="KAK4087670.1"/>
    </source>
</evidence>
<feature type="compositionally biased region" description="Basic and acidic residues" evidence="1">
    <location>
        <begin position="893"/>
        <end position="903"/>
    </location>
</feature>
<reference evidence="2 3" key="1">
    <citation type="journal article" date="2024" name="Microbiol. Resour. Announc.">
        <title>Genome annotations for the ascomycete fungi Trichoderma harzianum, Trichoderma aggressivum, and Purpureocillium lilacinum.</title>
        <authorList>
            <person name="Beijen E.P.W."/>
            <person name="Ohm R.A."/>
        </authorList>
    </citation>
    <scope>NUCLEOTIDE SEQUENCE [LARGE SCALE GENOMIC DNA]</scope>
    <source>
        <strain evidence="2 3">CBS 150709</strain>
    </source>
</reference>
<dbReference type="Proteomes" id="UP001287286">
    <property type="component" value="Unassembled WGS sequence"/>
</dbReference>
<sequence length="935" mass="100155">MYAVDSTHSLVPQRPSGALPPKACMHEWPVSPGSGIQTGNVHIPTSPSERGATSGHLIADIGHVGIESKRQGGGRAASRQMCSEMWPQFLGPGIGYRVWTYMDMDVHAQPSWQSIETGHAPAIVPVRARARGRSAKGLSVDEITRRRGMDGGGGPRLTGQLAQVQLEPQLQEPEVEHPQSPMMTVWLSCLVVDGVQPAKMEDYYYGRAGGRACSGTRRRPASVPARRLGPRGKGCGTSSTHSAWMCVWTHPTGKVRHAGEEGRPERASEDCTVPEKLGRVWAPHQARAQSPQKWGLALCLERVVGGPGAGGAEVPTLATRWAAPERRTSRAGPPHSCPPAWLPPPPPPRRRRARNGSAWHKWRPRTSVGGGKGSSYFERTGIFQGGADDDEADGWPRGRTLKRADATKLGTNAVDGSGSAVAAPAAAATAALVISTPGQQKGPQQHWVDCRLPRLLLHKSGDMRDSITARVQQPTTTTTTTAPLLRGPFSQNSTSRRQRNCARVPKPGSGISAAHLANLALPPSLSWLAPSQRQGGLNNSSEAAAPSRQKRDLRPSPAWSHTYARMHAHMSTSQSRILQKKKRPSEMRISGAVPMPGGSSLDTIAPTAAAVTAASHVGHRSPIAHHALRTAKRTSQSSVMLSYAYFACFTNFEAWLAAVEKPPCVDVALTRRIAAAPAAAAVASRPYLIRPGEPPPRADTLAVAAALGGRSRSWSPPGRTSGAPSRTSLNLAKRVMAVGRRRPPFRRRLPCQSRPVAVNPGPVTPGRICGDTLMLLYVARICPRGAPPPPLLLSSSPFQNSMTTAAASPPARHSPRPAHEGGPATAASLCIGARIVPTAQPSTKRAIPPTGRKKQKRKMEIRTHTQKKGSSTRKEPPRASSPWGVWLAVCRDNTQKKPVERGGRPSRPLCAPISGRKMTKARRGSGCRPARQRWD</sequence>
<feature type="region of interest" description="Disordered" evidence="1">
    <location>
        <begin position="710"/>
        <end position="729"/>
    </location>
</feature>
<feature type="region of interest" description="Disordered" evidence="1">
    <location>
        <begin position="326"/>
        <end position="375"/>
    </location>
</feature>
<dbReference type="EMBL" id="JAWRVI010000030">
    <property type="protein sequence ID" value="KAK4087670.1"/>
    <property type="molecule type" value="Genomic_DNA"/>
</dbReference>
<accession>A0ABR0BUI0</accession>
<feature type="compositionally biased region" description="Polar residues" evidence="1">
    <location>
        <begin position="532"/>
        <end position="542"/>
    </location>
</feature>
<evidence type="ECO:0000313" key="3">
    <source>
        <dbReference type="Proteomes" id="UP001287286"/>
    </source>
</evidence>
<feature type="region of interest" description="Disordered" evidence="1">
    <location>
        <begin position="792"/>
        <end position="935"/>
    </location>
</feature>
<feature type="region of interest" description="Disordered" evidence="1">
    <location>
        <begin position="472"/>
        <end position="508"/>
    </location>
</feature>
<feature type="region of interest" description="Disordered" evidence="1">
    <location>
        <begin position="530"/>
        <end position="556"/>
    </location>
</feature>
<evidence type="ECO:0000256" key="1">
    <source>
        <dbReference type="SAM" id="MobiDB-lite"/>
    </source>
</evidence>
<organism evidence="2 3">
    <name type="scientific">Purpureocillium lilacinum</name>
    <name type="common">Paecilomyces lilacinus</name>
    <dbReference type="NCBI Taxonomy" id="33203"/>
    <lineage>
        <taxon>Eukaryota</taxon>
        <taxon>Fungi</taxon>
        <taxon>Dikarya</taxon>
        <taxon>Ascomycota</taxon>
        <taxon>Pezizomycotina</taxon>
        <taxon>Sordariomycetes</taxon>
        <taxon>Hypocreomycetidae</taxon>
        <taxon>Hypocreales</taxon>
        <taxon>Ophiocordycipitaceae</taxon>
        <taxon>Purpureocillium</taxon>
    </lineage>
</organism>
<comment type="caution">
    <text evidence="2">The sequence shown here is derived from an EMBL/GenBank/DDBJ whole genome shotgun (WGS) entry which is preliminary data.</text>
</comment>
<proteinExistence type="predicted"/>
<feature type="compositionally biased region" description="Basic residues" evidence="1">
    <location>
        <begin position="348"/>
        <end position="364"/>
    </location>
</feature>
<protein>
    <submittedName>
        <fullName evidence="2">Uncharacterized protein</fullName>
    </submittedName>
</protein>
<name>A0ABR0BUI0_PURLI</name>
<gene>
    <name evidence="2" type="ORF">Purlil1_8001</name>
</gene>
<feature type="region of interest" description="Disordered" evidence="1">
    <location>
        <begin position="211"/>
        <end position="236"/>
    </location>
</feature>
<keyword evidence="3" id="KW-1185">Reference proteome</keyword>
<feature type="compositionally biased region" description="Pro residues" evidence="1">
    <location>
        <begin position="335"/>
        <end position="347"/>
    </location>
</feature>